<evidence type="ECO:0000256" key="2">
    <source>
        <dbReference type="ARBA" id="ARBA00022801"/>
    </source>
</evidence>
<name>A0A2R8C5Q0_9RHOB</name>
<sequence>MSLHVLRIGPACTIQDQGRFGYTEQGLSRAGAADLMALHEGAALLGQSPQLAALEMAGMGGEFEASQDMRIALTGAPMACSIDGTPAVWNASHQLLKGQHLSLGAVSRGSYGYLHVGGGIASDPFLGSRAVHLTAKVGQVAAAGDALPVGQDDGDAGQKIAVSDRFQGGTLHVVRSFQSDLFDDATRARFEQTEFTRGPRANRMGMQLDSAGEGFAAKGQLNILSEVITPGDIQMTGTGNPFILLNECQTTGGYPRIATVLPCDLPRAAQTPAGGAIRFKFVTLEEAADLQAAFVRDLGRLPSKTEALVRNPHDISDLLSYQLISGVVSATEKGDPQ</sequence>
<keyword evidence="3" id="KW-0067">ATP-binding</keyword>
<dbReference type="OrthoDB" id="9768696at2"/>
<dbReference type="SMART" id="SM00797">
    <property type="entry name" value="AHS2"/>
    <property type="match status" value="1"/>
</dbReference>
<proteinExistence type="predicted"/>
<dbReference type="PANTHER" id="PTHR43309">
    <property type="entry name" value="5-OXOPROLINASE SUBUNIT C"/>
    <property type="match status" value="1"/>
</dbReference>
<evidence type="ECO:0000259" key="4">
    <source>
        <dbReference type="SMART" id="SM00797"/>
    </source>
</evidence>
<feature type="domain" description="Carboxyltransferase" evidence="4">
    <location>
        <begin position="24"/>
        <end position="298"/>
    </location>
</feature>
<dbReference type="InterPro" id="IPR029000">
    <property type="entry name" value="Cyclophilin-like_dom_sf"/>
</dbReference>
<dbReference type="AlphaFoldDB" id="A0A2R8C5Q0"/>
<dbReference type="PANTHER" id="PTHR43309:SF5">
    <property type="entry name" value="5-OXOPROLINASE SUBUNIT C"/>
    <property type="match status" value="1"/>
</dbReference>
<dbReference type="GO" id="GO:0016787">
    <property type="term" value="F:hydrolase activity"/>
    <property type="evidence" value="ECO:0007669"/>
    <property type="project" value="UniProtKB-KW"/>
</dbReference>
<evidence type="ECO:0000256" key="1">
    <source>
        <dbReference type="ARBA" id="ARBA00022741"/>
    </source>
</evidence>
<evidence type="ECO:0000256" key="3">
    <source>
        <dbReference type="ARBA" id="ARBA00022840"/>
    </source>
</evidence>
<protein>
    <submittedName>
        <fullName evidence="5">KipI antagonist</fullName>
    </submittedName>
</protein>
<dbReference type="Gene3D" id="2.40.100.10">
    <property type="entry name" value="Cyclophilin-like"/>
    <property type="match status" value="1"/>
</dbReference>
<dbReference type="Pfam" id="PF02626">
    <property type="entry name" value="CT_A_B"/>
    <property type="match status" value="1"/>
</dbReference>
<reference evidence="6" key="1">
    <citation type="submission" date="2018-03" db="EMBL/GenBank/DDBJ databases">
        <authorList>
            <person name="Rodrigo-Torres L."/>
            <person name="Arahal R. D."/>
            <person name="Lucena T."/>
        </authorList>
    </citation>
    <scope>NUCLEOTIDE SEQUENCE [LARGE SCALE GENOMIC DNA]</scope>
    <source>
        <strain evidence="6">CECT 7615</strain>
    </source>
</reference>
<organism evidence="5 6">
    <name type="scientific">Falsiruegeria mediterranea M17</name>
    <dbReference type="NCBI Taxonomy" id="1200281"/>
    <lineage>
        <taxon>Bacteria</taxon>
        <taxon>Pseudomonadati</taxon>
        <taxon>Pseudomonadota</taxon>
        <taxon>Alphaproteobacteria</taxon>
        <taxon>Rhodobacterales</taxon>
        <taxon>Roseobacteraceae</taxon>
        <taxon>Falsiruegeria</taxon>
    </lineage>
</organism>
<dbReference type="RefSeq" id="WP_108786033.1">
    <property type="nucleotide sequence ID" value="NZ_ONZG01000003.1"/>
</dbReference>
<keyword evidence="6" id="KW-1185">Reference proteome</keyword>
<dbReference type="Proteomes" id="UP000244898">
    <property type="component" value="Unassembled WGS sequence"/>
</dbReference>
<dbReference type="EMBL" id="ONZG01000003">
    <property type="protein sequence ID" value="SPJ27748.1"/>
    <property type="molecule type" value="Genomic_DNA"/>
</dbReference>
<evidence type="ECO:0000313" key="6">
    <source>
        <dbReference type="Proteomes" id="UP000244898"/>
    </source>
</evidence>
<dbReference type="GO" id="GO:0005524">
    <property type="term" value="F:ATP binding"/>
    <property type="evidence" value="ECO:0007669"/>
    <property type="project" value="UniProtKB-KW"/>
</dbReference>
<dbReference type="InterPro" id="IPR052708">
    <property type="entry name" value="PxpC"/>
</dbReference>
<gene>
    <name evidence="5" type="primary">kipA</name>
    <name evidence="5" type="ORF">TRM7615_01240</name>
</gene>
<dbReference type="InterPro" id="IPR003778">
    <property type="entry name" value="CT_A_B"/>
</dbReference>
<dbReference type="SUPFAM" id="SSF50891">
    <property type="entry name" value="Cyclophilin-like"/>
    <property type="match status" value="1"/>
</dbReference>
<keyword evidence="2" id="KW-0378">Hydrolase</keyword>
<accession>A0A2R8C5Q0</accession>
<keyword evidence="1" id="KW-0547">Nucleotide-binding</keyword>
<evidence type="ECO:0000313" key="5">
    <source>
        <dbReference type="EMBL" id="SPJ27748.1"/>
    </source>
</evidence>